<feature type="compositionally biased region" description="Basic and acidic residues" evidence="1">
    <location>
        <begin position="62"/>
        <end position="77"/>
    </location>
</feature>
<reference evidence="2 3" key="1">
    <citation type="journal article" date="2021" name="Elife">
        <title>Chloroplast acquisition without the gene transfer in kleptoplastic sea slugs, Plakobranchus ocellatus.</title>
        <authorList>
            <person name="Maeda T."/>
            <person name="Takahashi S."/>
            <person name="Yoshida T."/>
            <person name="Shimamura S."/>
            <person name="Takaki Y."/>
            <person name="Nagai Y."/>
            <person name="Toyoda A."/>
            <person name="Suzuki Y."/>
            <person name="Arimoto A."/>
            <person name="Ishii H."/>
            <person name="Satoh N."/>
            <person name="Nishiyama T."/>
            <person name="Hasebe M."/>
            <person name="Maruyama T."/>
            <person name="Minagawa J."/>
            <person name="Obokata J."/>
            <person name="Shigenobu S."/>
        </authorList>
    </citation>
    <scope>NUCLEOTIDE SEQUENCE [LARGE SCALE GENOMIC DNA]</scope>
</reference>
<accession>A0AAV4G7V4</accession>
<dbReference type="Proteomes" id="UP000762676">
    <property type="component" value="Unassembled WGS sequence"/>
</dbReference>
<comment type="caution">
    <text evidence="2">The sequence shown here is derived from an EMBL/GenBank/DDBJ whole genome shotgun (WGS) entry which is preliminary data.</text>
</comment>
<name>A0AAV4G7V4_9GAST</name>
<feature type="compositionally biased region" description="Low complexity" evidence="1">
    <location>
        <begin position="84"/>
        <end position="100"/>
    </location>
</feature>
<keyword evidence="3" id="KW-1185">Reference proteome</keyword>
<feature type="compositionally biased region" description="Acidic residues" evidence="1">
    <location>
        <begin position="101"/>
        <end position="113"/>
    </location>
</feature>
<organism evidence="2 3">
    <name type="scientific">Elysia marginata</name>
    <dbReference type="NCBI Taxonomy" id="1093978"/>
    <lineage>
        <taxon>Eukaryota</taxon>
        <taxon>Metazoa</taxon>
        <taxon>Spiralia</taxon>
        <taxon>Lophotrochozoa</taxon>
        <taxon>Mollusca</taxon>
        <taxon>Gastropoda</taxon>
        <taxon>Heterobranchia</taxon>
        <taxon>Euthyneura</taxon>
        <taxon>Panpulmonata</taxon>
        <taxon>Sacoglossa</taxon>
        <taxon>Placobranchoidea</taxon>
        <taxon>Plakobranchidae</taxon>
        <taxon>Elysia</taxon>
    </lineage>
</organism>
<evidence type="ECO:0000256" key="1">
    <source>
        <dbReference type="SAM" id="MobiDB-lite"/>
    </source>
</evidence>
<proteinExistence type="predicted"/>
<evidence type="ECO:0000313" key="2">
    <source>
        <dbReference type="EMBL" id="GFR81717.1"/>
    </source>
</evidence>
<protein>
    <submittedName>
        <fullName evidence="2">Uncharacterized protein</fullName>
    </submittedName>
</protein>
<evidence type="ECO:0000313" key="3">
    <source>
        <dbReference type="Proteomes" id="UP000762676"/>
    </source>
</evidence>
<feature type="region of interest" description="Disordered" evidence="1">
    <location>
        <begin position="61"/>
        <end position="124"/>
    </location>
</feature>
<sequence length="124" mass="13968">MLPTGQGEEWWFKYSVREMRPFSSIVDDHLDLTDITGGRGQSSQFLSLQITVSYILEVIKSSNKEEDKKEDDNGHDNDNDDNDYNAAHAAAAVAAAAAAAADDDDDDDDDDDEYKYNHKWYTLK</sequence>
<dbReference type="EMBL" id="BMAT01011902">
    <property type="protein sequence ID" value="GFR81717.1"/>
    <property type="molecule type" value="Genomic_DNA"/>
</dbReference>
<dbReference type="AlphaFoldDB" id="A0AAV4G7V4"/>
<gene>
    <name evidence="2" type="ORF">ElyMa_005932400</name>
</gene>